<dbReference type="KEGG" id="fne:FSDG_00863"/>
<proteinExistence type="predicted"/>
<dbReference type="PROSITE" id="PS51165">
    <property type="entry name" value="THUMP"/>
    <property type="match status" value="1"/>
</dbReference>
<reference evidence="3 4" key="1">
    <citation type="submission" date="2013-11" db="EMBL/GenBank/DDBJ databases">
        <title>The Genome Sequence of Fusobacterium sp. 7_1.</title>
        <authorList>
            <consortium name="The Broad Institute Genome Sequencing Platform"/>
            <person name="Earl A."/>
            <person name="Ward D."/>
            <person name="Feldgarden M."/>
            <person name="Gevers D."/>
            <person name="Strauss J."/>
            <person name="Ambrose C.E."/>
            <person name="Allen-Vercoe E."/>
            <person name="Walker B."/>
            <person name="Young S.K."/>
            <person name="Zeng Q."/>
            <person name="Gargeya S."/>
            <person name="Fitzgerald M."/>
            <person name="Haas B."/>
            <person name="Abouelleil A."/>
            <person name="Alvarado L."/>
            <person name="Arachchi H.M."/>
            <person name="Berlin A.M."/>
            <person name="Chapman S.B."/>
            <person name="Goldberg J."/>
            <person name="Griggs A."/>
            <person name="Gujja S."/>
            <person name="Hansen M."/>
            <person name="Howarth C."/>
            <person name="Imamovic A."/>
            <person name="Larimer J."/>
            <person name="McCowen C."/>
            <person name="Montmayeur A."/>
            <person name="Murphy C."/>
            <person name="Neiman D."/>
            <person name="Pearson M."/>
            <person name="Priest M."/>
            <person name="Roberts A."/>
            <person name="Saif S."/>
            <person name="Shea T."/>
            <person name="Sisk P."/>
            <person name="Sykes S."/>
            <person name="Wortman J."/>
            <person name="Nusbaum C."/>
            <person name="Birren B."/>
        </authorList>
    </citation>
    <scope>NUCLEOTIDE SEQUENCE [LARGE SCALE GENOMIC DNA]</scope>
    <source>
        <strain evidence="3 4">7_1</strain>
    </source>
</reference>
<dbReference type="HOGENOM" id="CLU_3234016_0_0_0"/>
<sequence>MIKEIKEKISDISENKLAKDDELKKIALKIMEKYEKTFEVLAK</sequence>
<organism evidence="3">
    <name type="scientific">Fusobacterium animalis 7_1</name>
    <dbReference type="NCBI Taxonomy" id="457405"/>
    <lineage>
        <taxon>Bacteria</taxon>
        <taxon>Fusobacteriati</taxon>
        <taxon>Fusobacteriota</taxon>
        <taxon>Fusobacteriia</taxon>
        <taxon>Fusobacteriales</taxon>
        <taxon>Fusobacteriaceae</taxon>
        <taxon>Fusobacterium</taxon>
    </lineage>
</organism>
<name>A0A140PSJ3_9FUSO</name>
<accession>A0A140PSJ3</accession>
<dbReference type="InterPro" id="IPR004114">
    <property type="entry name" value="THUMP_dom"/>
</dbReference>
<dbReference type="AlphaFoldDB" id="A0A140PSJ3"/>
<dbReference type="RefSeq" id="WP_016361252.1">
    <property type="nucleotide sequence ID" value="NZ_AKBT01000001.1"/>
</dbReference>
<evidence type="ECO:0000313" key="3">
    <source>
        <dbReference type="EMBL" id="EEO42304.2"/>
    </source>
</evidence>
<keyword evidence="1" id="KW-0694">RNA-binding</keyword>
<dbReference type="EMBL" id="CP007062">
    <property type="protein sequence ID" value="EEO42304.2"/>
    <property type="molecule type" value="Genomic_DNA"/>
</dbReference>
<dbReference type="GeneID" id="300112320"/>
<dbReference type="Proteomes" id="UP000002799">
    <property type="component" value="Chromosome"/>
</dbReference>
<gene>
    <name evidence="3" type="ORF">FSDG_00863</name>
</gene>
<feature type="domain" description="THUMP" evidence="2">
    <location>
        <begin position="1"/>
        <end position="43"/>
    </location>
</feature>
<dbReference type="GO" id="GO:0003723">
    <property type="term" value="F:RNA binding"/>
    <property type="evidence" value="ECO:0007669"/>
    <property type="project" value="UniProtKB-UniRule"/>
</dbReference>
<protein>
    <recommendedName>
        <fullName evidence="2">THUMP domain-containing protein</fullName>
    </recommendedName>
</protein>
<evidence type="ECO:0000313" key="4">
    <source>
        <dbReference type="Proteomes" id="UP000002799"/>
    </source>
</evidence>
<evidence type="ECO:0000259" key="2">
    <source>
        <dbReference type="PROSITE" id="PS51165"/>
    </source>
</evidence>
<evidence type="ECO:0000256" key="1">
    <source>
        <dbReference type="PROSITE-ProRule" id="PRU00529"/>
    </source>
</evidence>